<reference evidence="6" key="1">
    <citation type="submission" date="2019-08" db="EMBL/GenBank/DDBJ databases">
        <authorList>
            <person name="Kucharzyk K."/>
            <person name="Murdoch R.W."/>
            <person name="Higgins S."/>
            <person name="Loffler F."/>
        </authorList>
    </citation>
    <scope>NUCLEOTIDE SEQUENCE</scope>
</reference>
<protein>
    <recommendedName>
        <fullName evidence="2">peptidylprolyl isomerase</fullName>
        <ecNumber evidence="2">5.2.1.8</ecNumber>
    </recommendedName>
</protein>
<dbReference type="EC" id="5.2.1.8" evidence="2"/>
<dbReference type="Gene3D" id="3.10.50.40">
    <property type="match status" value="1"/>
</dbReference>
<dbReference type="EMBL" id="VSSQ01017621">
    <property type="protein sequence ID" value="MPM60087.1"/>
    <property type="molecule type" value="Genomic_DNA"/>
</dbReference>
<dbReference type="AlphaFoldDB" id="A0A645B3V3"/>
<keyword evidence="4 6" id="KW-0413">Isomerase</keyword>
<dbReference type="InterPro" id="IPR046357">
    <property type="entry name" value="PPIase_dom_sf"/>
</dbReference>
<dbReference type="GO" id="GO:0003755">
    <property type="term" value="F:peptidyl-prolyl cis-trans isomerase activity"/>
    <property type="evidence" value="ECO:0007669"/>
    <property type="project" value="UniProtKB-KW"/>
</dbReference>
<proteinExistence type="predicted"/>
<evidence type="ECO:0000313" key="6">
    <source>
        <dbReference type="EMBL" id="MPM60087.1"/>
    </source>
</evidence>
<organism evidence="6">
    <name type="scientific">bioreactor metagenome</name>
    <dbReference type="NCBI Taxonomy" id="1076179"/>
    <lineage>
        <taxon>unclassified sequences</taxon>
        <taxon>metagenomes</taxon>
        <taxon>ecological metagenomes</taxon>
    </lineage>
</organism>
<dbReference type="PANTHER" id="PTHR43811:SF19">
    <property type="entry name" value="39 KDA FK506-BINDING NUCLEAR PROTEIN"/>
    <property type="match status" value="1"/>
</dbReference>
<feature type="domain" description="PPIase FKBP-type" evidence="5">
    <location>
        <begin position="69"/>
        <end position="149"/>
    </location>
</feature>
<dbReference type="SUPFAM" id="SSF54534">
    <property type="entry name" value="FKBP-like"/>
    <property type="match status" value="1"/>
</dbReference>
<name>A0A645B3V3_9ZZZZ</name>
<dbReference type="PROSITE" id="PS50059">
    <property type="entry name" value="FKBP_PPIASE"/>
    <property type="match status" value="1"/>
</dbReference>
<evidence type="ECO:0000256" key="1">
    <source>
        <dbReference type="ARBA" id="ARBA00000971"/>
    </source>
</evidence>
<sequence>MLQHLKYLLIIITAISFLSSCNEDEFADWKYLNNKWLEKHANDEGFKKTESGIYYKIIHQSNYHRPNLSSVITVEYTGKLIDGTKFESATKSMYLYETIPGWQEGLRLMRDGSHFIFYIPADLAYGKKAKGNVPPNSVLIFDIKLLQSYD</sequence>
<evidence type="ECO:0000256" key="3">
    <source>
        <dbReference type="ARBA" id="ARBA00023110"/>
    </source>
</evidence>
<evidence type="ECO:0000256" key="4">
    <source>
        <dbReference type="ARBA" id="ARBA00023235"/>
    </source>
</evidence>
<keyword evidence="3" id="KW-0697">Rotamase</keyword>
<evidence type="ECO:0000259" key="5">
    <source>
        <dbReference type="PROSITE" id="PS50059"/>
    </source>
</evidence>
<comment type="catalytic activity">
    <reaction evidence="1">
        <text>[protein]-peptidylproline (omega=180) = [protein]-peptidylproline (omega=0)</text>
        <dbReference type="Rhea" id="RHEA:16237"/>
        <dbReference type="Rhea" id="RHEA-COMP:10747"/>
        <dbReference type="Rhea" id="RHEA-COMP:10748"/>
        <dbReference type="ChEBI" id="CHEBI:83833"/>
        <dbReference type="ChEBI" id="CHEBI:83834"/>
        <dbReference type="EC" id="5.2.1.8"/>
    </reaction>
</comment>
<dbReference type="InterPro" id="IPR001179">
    <property type="entry name" value="PPIase_FKBP_dom"/>
</dbReference>
<accession>A0A645B3V3</accession>
<evidence type="ECO:0000256" key="2">
    <source>
        <dbReference type="ARBA" id="ARBA00013194"/>
    </source>
</evidence>
<comment type="caution">
    <text evidence="6">The sequence shown here is derived from an EMBL/GenBank/DDBJ whole genome shotgun (WGS) entry which is preliminary data.</text>
</comment>
<dbReference type="Pfam" id="PF00254">
    <property type="entry name" value="FKBP_C"/>
    <property type="match status" value="1"/>
</dbReference>
<dbReference type="PROSITE" id="PS51257">
    <property type="entry name" value="PROKAR_LIPOPROTEIN"/>
    <property type="match status" value="1"/>
</dbReference>
<gene>
    <name evidence="6" type="primary">fkpA_2</name>
    <name evidence="6" type="ORF">SDC9_106934</name>
</gene>
<dbReference type="PANTHER" id="PTHR43811">
    <property type="entry name" value="FKBP-TYPE PEPTIDYL-PROLYL CIS-TRANS ISOMERASE FKPA"/>
    <property type="match status" value="1"/>
</dbReference>